<comment type="subcellular location">
    <subcellularLocation>
        <location evidence="1 14">Cell outer membrane</location>
        <topology evidence="1 14">Multi-pass membrane protein</topology>
    </subcellularLocation>
</comment>
<dbReference type="GO" id="GO:0009279">
    <property type="term" value="C:cell outer membrane"/>
    <property type="evidence" value="ECO:0007669"/>
    <property type="project" value="UniProtKB-SubCell"/>
</dbReference>
<dbReference type="Pfam" id="PF07715">
    <property type="entry name" value="Plug"/>
    <property type="match status" value="1"/>
</dbReference>
<evidence type="ECO:0000256" key="13">
    <source>
        <dbReference type="ARBA" id="ARBA00023237"/>
    </source>
</evidence>
<evidence type="ECO:0000256" key="2">
    <source>
        <dbReference type="ARBA" id="ARBA00009810"/>
    </source>
</evidence>
<sequence>MPHLPASQRSPLNLSISRAVFAGLLASAPLLPGAIAPAQAATAEQSRTYAIPAGNLDQALNRFASEAGILLSVDSRLTAGKRSPGLDGHFTVDEGLQRLLLGTGLAPINAGGNYALEPTRAPGDALELGATSVNATGLGATTEGTGSYTTGSTSTATRMNLSIRETPQTITVVTRQRMDDQHLGNMTEVLNQTPGITMSQDGGERFNIYSRGSGINTYQFDGVTTFQDNQTRNMPNTLLDMALYDRIEIVRGATGLMTGAGDPSAVINVMRKRPTREFKSYVQAGIGSWDYYRAEADVSGPLTENGKVRGRFVAAEQDNHTFMDWYSQDRGLFYGVLEADITDSTLVRFGIDRQTYKVNGAPGVPLIYTNGEKTRLSRSNSSDARWGYDDYETSNYSLGLEQQLANDWQLKVAANYMDVERDTFSSYVSTRTNRSYLEPDGSTSISAGVASANQYQKGIDANLQGPFELLGQTHELIVGFNYLEYQNQHREYAGPDMDINYFTWRNQTPKPGDDELSPSIKYDIFNRQSGYFAAGRFNVTDSLHLILGARASSYRFDYSLGIIDSPVAPTTYSMTERGVVTPYAGVVYDLTPEQSVYASYTDIFKPQSNVDISGRPLDPEVGKNYELGWKGEFLDGRLNANVAAYLVQRDNFAEATNELAPSGATASKAVDGAQTKGIDLELSGEVLPGWNVYTGYSHTRTEDADGVRLTSQLPMDTWRFWNTYRLPGAWEKLTLGGGLNWNSASSLYFSRYASRVTQDDYFVASLMARYKVNEHLAATLNVNNLFDEKYYAGMAGSYGHYGAPRNATVTLRYDF</sequence>
<evidence type="ECO:0000256" key="9">
    <source>
        <dbReference type="ARBA" id="ARBA00023065"/>
    </source>
</evidence>
<evidence type="ECO:0000256" key="16">
    <source>
        <dbReference type="RuleBase" id="RU003357"/>
    </source>
</evidence>
<organism evidence="19 20">
    <name type="scientific">Pseudomonas japonica</name>
    <dbReference type="NCBI Taxonomy" id="256466"/>
    <lineage>
        <taxon>Bacteria</taxon>
        <taxon>Pseudomonadati</taxon>
        <taxon>Pseudomonadota</taxon>
        <taxon>Gammaproteobacteria</taxon>
        <taxon>Pseudomonadales</taxon>
        <taxon>Pseudomonadaceae</taxon>
        <taxon>Pseudomonas</taxon>
    </lineage>
</organism>
<accession>A0A239JHW4</accession>
<dbReference type="PROSITE" id="PS52016">
    <property type="entry name" value="TONB_DEPENDENT_REC_3"/>
    <property type="match status" value="1"/>
</dbReference>
<dbReference type="CDD" id="cd01347">
    <property type="entry name" value="ligand_gated_channel"/>
    <property type="match status" value="1"/>
</dbReference>
<keyword evidence="11 14" id="KW-0472">Membrane</keyword>
<dbReference type="EMBL" id="FZOL01000022">
    <property type="protein sequence ID" value="SNT05008.1"/>
    <property type="molecule type" value="Genomic_DNA"/>
</dbReference>
<dbReference type="FunFam" id="2.170.130.10:FF:000010">
    <property type="entry name" value="Ferripyoverdine receptor"/>
    <property type="match status" value="1"/>
</dbReference>
<dbReference type="InterPro" id="IPR011662">
    <property type="entry name" value="Secretin/TonB_short_N"/>
</dbReference>
<dbReference type="Proteomes" id="UP000198407">
    <property type="component" value="Unassembled WGS sequence"/>
</dbReference>
<keyword evidence="20" id="KW-1185">Reference proteome</keyword>
<dbReference type="SUPFAM" id="SSF56935">
    <property type="entry name" value="Porins"/>
    <property type="match status" value="1"/>
</dbReference>
<dbReference type="InterPro" id="IPR010917">
    <property type="entry name" value="TonB_rcpt_CS"/>
</dbReference>
<dbReference type="InterPro" id="IPR012910">
    <property type="entry name" value="Plug_dom"/>
</dbReference>
<comment type="similarity">
    <text evidence="2 14 16">Belongs to the TonB-dependent receptor family.</text>
</comment>
<evidence type="ECO:0000256" key="17">
    <source>
        <dbReference type="SAM" id="SignalP"/>
    </source>
</evidence>
<dbReference type="AlphaFoldDB" id="A0A239JHW4"/>
<proteinExistence type="inferred from homology"/>
<keyword evidence="7 17" id="KW-0732">Signal</keyword>
<dbReference type="NCBIfam" id="TIGR01783">
    <property type="entry name" value="TonB-siderophor"/>
    <property type="match status" value="1"/>
</dbReference>
<dbReference type="GO" id="GO:0038023">
    <property type="term" value="F:signaling receptor activity"/>
    <property type="evidence" value="ECO:0007669"/>
    <property type="project" value="InterPro"/>
</dbReference>
<keyword evidence="9" id="KW-0406">Ion transport</keyword>
<dbReference type="InterPro" id="IPR037066">
    <property type="entry name" value="Plug_dom_sf"/>
</dbReference>
<dbReference type="STRING" id="1215104.GCA_000730585_01042"/>
<keyword evidence="12 19" id="KW-0675">Receptor</keyword>
<evidence type="ECO:0000256" key="1">
    <source>
        <dbReference type="ARBA" id="ARBA00004571"/>
    </source>
</evidence>
<keyword evidence="3 14" id="KW-0813">Transport</keyword>
<keyword evidence="13 14" id="KW-0998">Cell outer membrane</keyword>
<keyword evidence="10 16" id="KW-0798">TonB box</keyword>
<evidence type="ECO:0000256" key="12">
    <source>
        <dbReference type="ARBA" id="ARBA00023170"/>
    </source>
</evidence>
<evidence type="ECO:0000313" key="20">
    <source>
        <dbReference type="Proteomes" id="UP000198407"/>
    </source>
</evidence>
<feature type="chain" id="PRO_5011264903" evidence="17">
    <location>
        <begin position="41"/>
        <end position="815"/>
    </location>
</feature>
<evidence type="ECO:0000256" key="4">
    <source>
        <dbReference type="ARBA" id="ARBA00022452"/>
    </source>
</evidence>
<feature type="short sequence motif" description="TonB C-terminal box" evidence="15">
    <location>
        <begin position="798"/>
        <end position="815"/>
    </location>
</feature>
<dbReference type="Gene3D" id="2.170.130.10">
    <property type="entry name" value="TonB-dependent receptor, plug domain"/>
    <property type="match status" value="1"/>
</dbReference>
<dbReference type="PANTHER" id="PTHR32552">
    <property type="entry name" value="FERRICHROME IRON RECEPTOR-RELATED"/>
    <property type="match status" value="1"/>
</dbReference>
<evidence type="ECO:0000256" key="5">
    <source>
        <dbReference type="ARBA" id="ARBA00022496"/>
    </source>
</evidence>
<evidence type="ECO:0000259" key="18">
    <source>
        <dbReference type="SMART" id="SM00965"/>
    </source>
</evidence>
<dbReference type="PROSITE" id="PS01156">
    <property type="entry name" value="TONB_DEPENDENT_REC_2"/>
    <property type="match status" value="1"/>
</dbReference>
<dbReference type="InterPro" id="IPR036942">
    <property type="entry name" value="Beta-barrel_TonB_sf"/>
</dbReference>
<dbReference type="Gene3D" id="3.55.50.30">
    <property type="match status" value="1"/>
</dbReference>
<evidence type="ECO:0000256" key="7">
    <source>
        <dbReference type="ARBA" id="ARBA00022729"/>
    </source>
</evidence>
<gene>
    <name evidence="19" type="ORF">SAMN05444352_12246</name>
</gene>
<dbReference type="InterPro" id="IPR010105">
    <property type="entry name" value="TonB_sidphr_rcpt"/>
</dbReference>
<evidence type="ECO:0000256" key="15">
    <source>
        <dbReference type="PROSITE-ProRule" id="PRU10144"/>
    </source>
</evidence>
<feature type="signal peptide" evidence="17">
    <location>
        <begin position="1"/>
        <end position="40"/>
    </location>
</feature>
<evidence type="ECO:0000256" key="8">
    <source>
        <dbReference type="ARBA" id="ARBA00023004"/>
    </source>
</evidence>
<keyword evidence="5" id="KW-0410">Iron transport</keyword>
<evidence type="ECO:0000256" key="6">
    <source>
        <dbReference type="ARBA" id="ARBA00022692"/>
    </source>
</evidence>
<dbReference type="Gene3D" id="2.40.170.20">
    <property type="entry name" value="TonB-dependent receptor, beta-barrel domain"/>
    <property type="match status" value="1"/>
</dbReference>
<dbReference type="GO" id="GO:0015344">
    <property type="term" value="F:siderophore uptake transmembrane transporter activity"/>
    <property type="evidence" value="ECO:0007669"/>
    <property type="project" value="TreeGrafter"/>
</dbReference>
<name>A0A239JHW4_9PSED</name>
<keyword evidence="4 14" id="KW-1134">Transmembrane beta strand</keyword>
<feature type="domain" description="Secretin/TonB short N-terminal" evidence="18">
    <location>
        <begin position="69"/>
        <end position="119"/>
    </location>
</feature>
<protein>
    <submittedName>
        <fullName evidence="19">Outer-membrane receptor for ferric coprogen and ferric-rhodotorulic acid</fullName>
    </submittedName>
</protein>
<reference evidence="20" key="1">
    <citation type="submission" date="2017-06" db="EMBL/GenBank/DDBJ databases">
        <authorList>
            <person name="Varghese N."/>
            <person name="Submissions S."/>
        </authorList>
    </citation>
    <scope>NUCLEOTIDE SEQUENCE [LARGE SCALE GENOMIC DNA]</scope>
    <source>
        <strain evidence="20">DSM 22348</strain>
    </source>
</reference>
<evidence type="ECO:0000256" key="14">
    <source>
        <dbReference type="PROSITE-ProRule" id="PRU01360"/>
    </source>
</evidence>
<evidence type="ECO:0000256" key="11">
    <source>
        <dbReference type="ARBA" id="ARBA00023136"/>
    </source>
</evidence>
<evidence type="ECO:0000256" key="10">
    <source>
        <dbReference type="ARBA" id="ARBA00023077"/>
    </source>
</evidence>
<evidence type="ECO:0000256" key="3">
    <source>
        <dbReference type="ARBA" id="ARBA00022448"/>
    </source>
</evidence>
<evidence type="ECO:0000313" key="19">
    <source>
        <dbReference type="EMBL" id="SNT05008.1"/>
    </source>
</evidence>
<dbReference type="Pfam" id="PF00593">
    <property type="entry name" value="TonB_dep_Rec_b-barrel"/>
    <property type="match status" value="1"/>
</dbReference>
<keyword evidence="8" id="KW-0408">Iron</keyword>
<dbReference type="GO" id="GO:0015891">
    <property type="term" value="P:siderophore transport"/>
    <property type="evidence" value="ECO:0007669"/>
    <property type="project" value="InterPro"/>
</dbReference>
<dbReference type="PANTHER" id="PTHR32552:SF74">
    <property type="entry name" value="HYDROXAMATE SIDEROPHORE RECEPTOR FHUE"/>
    <property type="match status" value="1"/>
</dbReference>
<dbReference type="SMART" id="SM00965">
    <property type="entry name" value="STN"/>
    <property type="match status" value="1"/>
</dbReference>
<dbReference type="InterPro" id="IPR039426">
    <property type="entry name" value="TonB-dep_rcpt-like"/>
</dbReference>
<dbReference type="Pfam" id="PF07660">
    <property type="entry name" value="STN"/>
    <property type="match status" value="1"/>
</dbReference>
<dbReference type="InterPro" id="IPR000531">
    <property type="entry name" value="Beta-barrel_TonB"/>
</dbReference>
<keyword evidence="6 14" id="KW-0812">Transmembrane</keyword>
<dbReference type="RefSeq" id="WP_042128573.1">
    <property type="nucleotide sequence ID" value="NZ_FZOL01000022.1"/>
</dbReference>